<keyword evidence="9 15" id="KW-0560">Oxidoreductase</keyword>
<name>A0ABY4CQZ1_9BACL</name>
<dbReference type="InterPro" id="IPR003816">
    <property type="entry name" value="Nitrate_red_gam"/>
</dbReference>
<dbReference type="PANTHER" id="PTHR30598:SF3">
    <property type="entry name" value="RESPIRATORY NITRATE REDUCTASE 1 GAMMA CHAIN"/>
    <property type="match status" value="1"/>
</dbReference>
<keyword evidence="3" id="KW-1003">Cell membrane</keyword>
<keyword evidence="2" id="KW-0813">Transport</keyword>
<feature type="transmembrane region" description="Helical" evidence="13">
    <location>
        <begin position="173"/>
        <end position="197"/>
    </location>
</feature>
<feature type="domain" description="NarG-like" evidence="14">
    <location>
        <begin position="4"/>
        <end position="223"/>
    </location>
</feature>
<keyword evidence="4" id="KW-0349">Heme</keyword>
<evidence type="ECO:0000256" key="4">
    <source>
        <dbReference type="ARBA" id="ARBA00022617"/>
    </source>
</evidence>
<evidence type="ECO:0000256" key="9">
    <source>
        <dbReference type="ARBA" id="ARBA00023002"/>
    </source>
</evidence>
<reference evidence="15" key="1">
    <citation type="submission" date="2021-12" db="EMBL/GenBank/DDBJ databases">
        <title>Alicyclobacillaceae gen. nov., sp. nov., isolated from chalcocite enrichment system.</title>
        <authorList>
            <person name="Jiang Z."/>
        </authorList>
    </citation>
    <scope>NUCLEOTIDE SEQUENCE</scope>
    <source>
        <strain evidence="15">MYW30-H2</strain>
    </source>
</reference>
<dbReference type="GO" id="GO:0016491">
    <property type="term" value="F:oxidoreductase activity"/>
    <property type="evidence" value="ECO:0007669"/>
    <property type="project" value="UniProtKB-KW"/>
</dbReference>
<evidence type="ECO:0000256" key="8">
    <source>
        <dbReference type="ARBA" id="ARBA00022989"/>
    </source>
</evidence>
<protein>
    <submittedName>
        <fullName evidence="15">Respiratory nitrate reductase subunit gamma</fullName>
        <ecNumber evidence="15">1.7.99.4</ecNumber>
    </submittedName>
</protein>
<keyword evidence="10" id="KW-0408">Iron</keyword>
<dbReference type="Proteomes" id="UP000830167">
    <property type="component" value="Chromosome"/>
</dbReference>
<sequence length="231" mass="26396">MWQQFLWVVYPYVMTTIFIVGHIYRYNTDQLSWTAKSSEFLEKKQLRIGSLMFHFGILAVFFGHVVGLLVPKSLLTNMGISEAAYHQGAIYGGGLVGIVAFAGILLLFIRRTSNARVRATSSTGDVVVVVLLCIIMGMGLYNTIGFNLFVGGFDYRETIAPWFRGLLTFTPDAAYMIHVPLFYQLHVIFSFALFGIWPFTRLVHVWSVPVSYFRRSFIVYRRRNAVHNSRI</sequence>
<feature type="transmembrane region" description="Helical" evidence="13">
    <location>
        <begin position="129"/>
        <end position="153"/>
    </location>
</feature>
<keyword evidence="8 13" id="KW-1133">Transmembrane helix</keyword>
<evidence type="ECO:0000256" key="11">
    <source>
        <dbReference type="ARBA" id="ARBA00023063"/>
    </source>
</evidence>
<feature type="transmembrane region" description="Helical" evidence="13">
    <location>
        <begin position="48"/>
        <end position="70"/>
    </location>
</feature>
<dbReference type="InterPro" id="IPR051936">
    <property type="entry name" value="Heme-iron_electron_transfer"/>
</dbReference>
<evidence type="ECO:0000256" key="10">
    <source>
        <dbReference type="ARBA" id="ARBA00023004"/>
    </source>
</evidence>
<comment type="subcellular location">
    <subcellularLocation>
        <location evidence="1">Cell membrane</location>
        <topology evidence="1">Multi-pass membrane protein</topology>
    </subcellularLocation>
</comment>
<evidence type="ECO:0000313" key="15">
    <source>
        <dbReference type="EMBL" id="UOF92798.1"/>
    </source>
</evidence>
<keyword evidence="16" id="KW-1185">Reference proteome</keyword>
<evidence type="ECO:0000256" key="13">
    <source>
        <dbReference type="SAM" id="Phobius"/>
    </source>
</evidence>
<feature type="transmembrane region" description="Helical" evidence="13">
    <location>
        <begin position="90"/>
        <end position="109"/>
    </location>
</feature>
<evidence type="ECO:0000256" key="12">
    <source>
        <dbReference type="ARBA" id="ARBA00023136"/>
    </source>
</evidence>
<feature type="transmembrane region" description="Helical" evidence="13">
    <location>
        <begin position="6"/>
        <end position="27"/>
    </location>
</feature>
<dbReference type="Pfam" id="PF02665">
    <property type="entry name" value="Nitrate_red_gam"/>
    <property type="match status" value="1"/>
</dbReference>
<dbReference type="SUPFAM" id="SSF103501">
    <property type="entry name" value="Respiratory nitrate reductase 1 gamma chain"/>
    <property type="match status" value="1"/>
</dbReference>
<gene>
    <name evidence="15" type="primary">narI</name>
    <name evidence="15" type="ORF">LSG31_07520</name>
</gene>
<dbReference type="InterPro" id="IPR023234">
    <property type="entry name" value="NarG-like_domain"/>
</dbReference>
<dbReference type="PANTHER" id="PTHR30598">
    <property type="entry name" value="NITRATE REDUCTASE PRIVATE CHAPERONE, REDOX ENZYME MATURATION PROTEIN REMP FAMILY"/>
    <property type="match status" value="1"/>
</dbReference>
<evidence type="ECO:0000256" key="1">
    <source>
        <dbReference type="ARBA" id="ARBA00004651"/>
    </source>
</evidence>
<evidence type="ECO:0000256" key="7">
    <source>
        <dbReference type="ARBA" id="ARBA00022982"/>
    </source>
</evidence>
<evidence type="ECO:0000313" key="16">
    <source>
        <dbReference type="Proteomes" id="UP000830167"/>
    </source>
</evidence>
<dbReference type="InterPro" id="IPR036197">
    <property type="entry name" value="NarG-like_sf"/>
</dbReference>
<evidence type="ECO:0000259" key="14">
    <source>
        <dbReference type="Pfam" id="PF02665"/>
    </source>
</evidence>
<dbReference type="EMBL" id="CP089291">
    <property type="protein sequence ID" value="UOF92798.1"/>
    <property type="molecule type" value="Genomic_DNA"/>
</dbReference>
<organism evidence="15 16">
    <name type="scientific">Fodinisporobacter ferrooxydans</name>
    <dbReference type="NCBI Taxonomy" id="2901836"/>
    <lineage>
        <taxon>Bacteria</taxon>
        <taxon>Bacillati</taxon>
        <taxon>Bacillota</taxon>
        <taxon>Bacilli</taxon>
        <taxon>Bacillales</taxon>
        <taxon>Alicyclobacillaceae</taxon>
        <taxon>Fodinisporobacter</taxon>
    </lineage>
</organism>
<evidence type="ECO:0000256" key="6">
    <source>
        <dbReference type="ARBA" id="ARBA00022723"/>
    </source>
</evidence>
<dbReference type="Gene3D" id="1.20.950.20">
    <property type="entry name" value="Transmembrane di-heme cytochromes, Chain C"/>
    <property type="match status" value="1"/>
</dbReference>
<evidence type="ECO:0000256" key="5">
    <source>
        <dbReference type="ARBA" id="ARBA00022692"/>
    </source>
</evidence>
<keyword evidence="7" id="KW-0249">Electron transport</keyword>
<evidence type="ECO:0000256" key="3">
    <source>
        <dbReference type="ARBA" id="ARBA00022475"/>
    </source>
</evidence>
<keyword evidence="11" id="KW-0534">Nitrate assimilation</keyword>
<dbReference type="NCBIfam" id="TIGR00351">
    <property type="entry name" value="narI"/>
    <property type="match status" value="1"/>
</dbReference>
<keyword evidence="5 13" id="KW-0812">Transmembrane</keyword>
<keyword evidence="12 13" id="KW-0472">Membrane</keyword>
<proteinExistence type="predicted"/>
<keyword evidence="6" id="KW-0479">Metal-binding</keyword>
<evidence type="ECO:0000256" key="2">
    <source>
        <dbReference type="ARBA" id="ARBA00022448"/>
    </source>
</evidence>
<dbReference type="EC" id="1.7.99.4" evidence="15"/>
<accession>A0ABY4CQZ1</accession>